<evidence type="ECO:0000313" key="7">
    <source>
        <dbReference type="Proteomes" id="UP000663699"/>
    </source>
</evidence>
<comment type="catalytic activity">
    <reaction evidence="4">
        <text>L-kynurenine + H2O = anthranilate + L-alanine + H(+)</text>
        <dbReference type="Rhea" id="RHEA:16813"/>
        <dbReference type="ChEBI" id="CHEBI:15377"/>
        <dbReference type="ChEBI" id="CHEBI:15378"/>
        <dbReference type="ChEBI" id="CHEBI:16567"/>
        <dbReference type="ChEBI" id="CHEBI:57959"/>
        <dbReference type="ChEBI" id="CHEBI:57972"/>
        <dbReference type="EC" id="3.7.1.3"/>
    </reaction>
</comment>
<dbReference type="InterPro" id="IPR015424">
    <property type="entry name" value="PyrdxlP-dep_Trfase"/>
</dbReference>
<feature type="binding site" evidence="4">
    <location>
        <position position="205"/>
    </location>
    <ligand>
        <name>pyridoxal 5'-phosphate</name>
        <dbReference type="ChEBI" id="CHEBI:597326"/>
    </ligand>
</feature>
<dbReference type="NCBIfam" id="TIGR00756">
    <property type="entry name" value="PPR"/>
    <property type="match status" value="1"/>
</dbReference>
<keyword evidence="1 4" id="KW-0662">Pyridine nucleotide biosynthesis</keyword>
<evidence type="ECO:0000313" key="6">
    <source>
        <dbReference type="EMBL" id="QSL64616.1"/>
    </source>
</evidence>
<dbReference type="GO" id="GO:0019805">
    <property type="term" value="P:quinolinate biosynthetic process"/>
    <property type="evidence" value="ECO:0007669"/>
    <property type="project" value="UniProtKB-UniRule"/>
</dbReference>
<name>A0A899FW63_9ASCO</name>
<comment type="catalytic activity">
    <reaction evidence="4">
        <text>3-hydroxy-L-kynurenine + H2O = 3-hydroxyanthranilate + L-alanine + H(+)</text>
        <dbReference type="Rhea" id="RHEA:25143"/>
        <dbReference type="ChEBI" id="CHEBI:15377"/>
        <dbReference type="ChEBI" id="CHEBI:15378"/>
        <dbReference type="ChEBI" id="CHEBI:36559"/>
        <dbReference type="ChEBI" id="CHEBI:57972"/>
        <dbReference type="ChEBI" id="CHEBI:58125"/>
    </reaction>
</comment>
<dbReference type="GO" id="GO:0030170">
    <property type="term" value="F:pyridoxal phosphate binding"/>
    <property type="evidence" value="ECO:0007669"/>
    <property type="project" value="UniProtKB-UniRule"/>
</dbReference>
<organism evidence="6 7">
    <name type="scientific">Pneumocystis wakefieldiae</name>
    <dbReference type="NCBI Taxonomy" id="38082"/>
    <lineage>
        <taxon>Eukaryota</taxon>
        <taxon>Fungi</taxon>
        <taxon>Dikarya</taxon>
        <taxon>Ascomycota</taxon>
        <taxon>Taphrinomycotina</taxon>
        <taxon>Pneumocystomycetes</taxon>
        <taxon>Pneumocystaceae</taxon>
        <taxon>Pneumocystis</taxon>
    </lineage>
</organism>
<accession>A0A899FW63</accession>
<dbReference type="InterPro" id="IPR010111">
    <property type="entry name" value="Kynureninase"/>
</dbReference>
<protein>
    <recommendedName>
        <fullName evidence="4">Kynureninase</fullName>
        <ecNumber evidence="4">3.7.1.3</ecNumber>
    </recommendedName>
    <alternativeName>
        <fullName evidence="4">Biosynthesis of nicotinic acid protein 5</fullName>
    </alternativeName>
    <alternativeName>
        <fullName evidence="4">L-kynurenine hydrolase</fullName>
    </alternativeName>
</protein>
<dbReference type="GO" id="GO:0005739">
    <property type="term" value="C:mitochondrion"/>
    <property type="evidence" value="ECO:0007669"/>
    <property type="project" value="UniProtKB-ARBA"/>
</dbReference>
<dbReference type="PROSITE" id="PS51375">
    <property type="entry name" value="PPR"/>
    <property type="match status" value="1"/>
</dbReference>
<comment type="pathway">
    <text evidence="4">Cofactor biosynthesis; NAD(+) biosynthesis; quinolinate from L-kynurenine: step 2/3.</text>
</comment>
<evidence type="ECO:0000256" key="1">
    <source>
        <dbReference type="ARBA" id="ARBA00022642"/>
    </source>
</evidence>
<dbReference type="Pfam" id="PF13041">
    <property type="entry name" value="PPR_2"/>
    <property type="match status" value="2"/>
</dbReference>
<dbReference type="NCBIfam" id="TIGR01814">
    <property type="entry name" value="kynureninase"/>
    <property type="match status" value="1"/>
</dbReference>
<feature type="binding site" evidence="4">
    <location>
        <position position="121"/>
    </location>
    <ligand>
        <name>pyridoxal 5'-phosphate</name>
        <dbReference type="ChEBI" id="CHEBI:597326"/>
    </ligand>
</feature>
<dbReference type="UniPathway" id="UPA00253">
    <property type="reaction ID" value="UER00329"/>
</dbReference>
<feature type="binding site" evidence="4">
    <location>
        <position position="288"/>
    </location>
    <ligand>
        <name>pyridoxal 5'-phosphate</name>
        <dbReference type="ChEBI" id="CHEBI:597326"/>
    </ligand>
</feature>
<keyword evidence="2 4" id="KW-0378">Hydrolase</keyword>
<dbReference type="Gene3D" id="3.90.1150.10">
    <property type="entry name" value="Aspartate Aminotransferase, domain 1"/>
    <property type="match status" value="1"/>
</dbReference>
<comment type="function">
    <text evidence="4">Catalyzes the cleavage of L-kynurenine (L-Kyn) and L-3-hydroxykynurenine (L-3OHKyn) into anthranilic acid (AA) and 3-hydroxyanthranilic acid (3-OHAA), respectively.</text>
</comment>
<dbReference type="GO" id="GO:0043420">
    <property type="term" value="P:anthranilate metabolic process"/>
    <property type="evidence" value="ECO:0007669"/>
    <property type="project" value="UniProtKB-UniRule"/>
</dbReference>
<dbReference type="SUPFAM" id="SSF53383">
    <property type="entry name" value="PLP-dependent transferases"/>
    <property type="match status" value="1"/>
</dbReference>
<dbReference type="EMBL" id="CP054534">
    <property type="protein sequence ID" value="QSL64616.1"/>
    <property type="molecule type" value="Genomic_DNA"/>
</dbReference>
<evidence type="ECO:0000256" key="3">
    <source>
        <dbReference type="ARBA" id="ARBA00022898"/>
    </source>
</evidence>
<dbReference type="AlphaFoldDB" id="A0A899FW63"/>
<dbReference type="InterPro" id="IPR002885">
    <property type="entry name" value="PPR_rpt"/>
</dbReference>
<feature type="binding site" evidence="4">
    <location>
        <position position="122"/>
    </location>
    <ligand>
        <name>pyridoxal 5'-phosphate</name>
        <dbReference type="ChEBI" id="CHEBI:597326"/>
    </ligand>
</feature>
<dbReference type="PANTHER" id="PTHR14084:SF0">
    <property type="entry name" value="KYNURENINASE"/>
    <property type="match status" value="1"/>
</dbReference>
<dbReference type="Proteomes" id="UP000663699">
    <property type="component" value="Chromosome 3"/>
</dbReference>
<dbReference type="InterPro" id="IPR015422">
    <property type="entry name" value="PyrdxlP-dep_Trfase_small"/>
</dbReference>
<keyword evidence="4" id="KW-0963">Cytoplasm</keyword>
<feature type="binding site" evidence="4">
    <location>
        <position position="234"/>
    </location>
    <ligand>
        <name>pyridoxal 5'-phosphate</name>
        <dbReference type="ChEBI" id="CHEBI:597326"/>
    </ligand>
</feature>
<comment type="caution">
    <text evidence="4">Lacks conserved residue(s) required for the propagation of feature annotation.</text>
</comment>
<gene>
    <name evidence="4" type="primary">BNA5</name>
    <name evidence="6" type="ORF">MERGE_001917</name>
</gene>
<dbReference type="PANTHER" id="PTHR14084">
    <property type="entry name" value="KYNURENINASE"/>
    <property type="match status" value="1"/>
</dbReference>
<dbReference type="GO" id="GO:0019441">
    <property type="term" value="P:L-tryptophan catabolic process to kynurenine"/>
    <property type="evidence" value="ECO:0007669"/>
    <property type="project" value="TreeGrafter"/>
</dbReference>
<comment type="similarity">
    <text evidence="4">Belongs to the kynureninase family.</text>
</comment>
<dbReference type="EC" id="3.7.1.3" evidence="4"/>
<dbReference type="GO" id="GO:0034354">
    <property type="term" value="P:'de novo' NAD+ biosynthetic process from L-tryptophan"/>
    <property type="evidence" value="ECO:0007669"/>
    <property type="project" value="UniProtKB-UniRule"/>
</dbReference>
<keyword evidence="7" id="KW-1185">Reference proteome</keyword>
<dbReference type="Pfam" id="PF22580">
    <property type="entry name" value="KYNU_C"/>
    <property type="match status" value="1"/>
</dbReference>
<dbReference type="GO" id="GO:0097053">
    <property type="term" value="P:L-kynurenine catabolic process"/>
    <property type="evidence" value="ECO:0007669"/>
    <property type="project" value="UniProtKB-UniRule"/>
</dbReference>
<dbReference type="OrthoDB" id="5978656at2759"/>
<evidence type="ECO:0000256" key="2">
    <source>
        <dbReference type="ARBA" id="ARBA00022801"/>
    </source>
</evidence>
<comment type="pathway">
    <text evidence="4">Amino-acid degradation; L-kynurenine degradation; L-alanine and anthranilate from L-kynurenine: step 1/1.</text>
</comment>
<proteinExistence type="inferred from homology"/>
<dbReference type="InterPro" id="IPR015421">
    <property type="entry name" value="PyrdxlP-dep_Trfase_major"/>
</dbReference>
<comment type="subunit">
    <text evidence="4">Homodimer.</text>
</comment>
<sequence length="895" mass="103694">MDYEKVAIQNGFLSATTREFSDYLDKQDPLKDLRNEFELPVQKDKKDKLCIYMCGNSLGLLSKRIRVLINEELNVWAKRGVDGHFEHCYGREWVRIEETVREELARIVGGKKIEVVAMNSLTVNIHLLMASFYKPQGLKRKILIEDRSFSSDYYAIASHLSWHGLNPETEILIVSSLKGRYTLTTEYILQTIDKYANEIAMIFFSGVHYYTGQAFDISTITKYAKSKGIIVGWDLAHAIGNIELKLHDWEVDFAVWCTYKYLNSGPGGVGGVFVHEIYANNRLRLLGWWGNNLKTRFNINNQQFDSLYGASGFQISNPSVLNMVSLLGSLEVFSKVSMSSIRQKSILLTGYLEYLLLTLCPNIYFTIITPSDPEQRGAQLSLLFYKDFTQVIFDQLRANGVVVDLRKPDVIRVAPAPLYNTFGEVFDFGITYARQLRMLYNDSYILSKEIKMLLNRGNITNAIIKVRNHNQNVSCTVSWNHIIDYCMNNGRVNLAFKYFNEMKKRSHLPNSQTFTILLHGLSMNPKHPKSFSYAFHIYKSLWSPKYADLLNIIHTNAMLRVCAVTKQSQTAFKVFEEVSKSNFAADSITYTILFNILSRQNMNNMNVYHERQKLLKKVIEAWNMKGFVVDELLICSISLCFLRGKKREDYDFVFTLVERFFGIKRMIPPFQEKVDIFINGFNLNSSLSGSQYIKIGNKGLNIILLACLLLKKEEYGIEYWDFIIKNYDLVPNYINYYNYFRLLVCTKLKSTIDKVIENTIQKQVNLENNVILLYMKVCNKNRTQNDYIIAKTILKTAILHKMEINLYIIDLFLQIANNNLSKDDILELLNLLRQIDLKLLIFAINHIKNRHERNDAISAGTRICSNLIKYSKYLTKNEYKDIQILKDRVSEMQSL</sequence>
<dbReference type="GO" id="GO:0030429">
    <property type="term" value="F:kynureninase activity"/>
    <property type="evidence" value="ECO:0007669"/>
    <property type="project" value="UniProtKB-UniRule"/>
</dbReference>
<comment type="cofactor">
    <cofactor evidence="4">
        <name>pyridoxal 5'-phosphate</name>
        <dbReference type="ChEBI" id="CHEBI:597326"/>
    </cofactor>
</comment>
<dbReference type="Gene3D" id="3.40.640.10">
    <property type="entry name" value="Type I PLP-dependent aspartate aminotransferase-like (Major domain)"/>
    <property type="match status" value="1"/>
</dbReference>
<dbReference type="HAMAP" id="MF_01970">
    <property type="entry name" value="Kynureninase"/>
    <property type="match status" value="1"/>
</dbReference>
<dbReference type="InterPro" id="IPR000653">
    <property type="entry name" value="DegT/StrS_aminotransferase"/>
</dbReference>
<dbReference type="FunFam" id="3.40.640.10:FF:000031">
    <property type="entry name" value="Kynureninase"/>
    <property type="match status" value="1"/>
</dbReference>
<evidence type="ECO:0000256" key="4">
    <source>
        <dbReference type="HAMAP-Rule" id="MF_03017"/>
    </source>
</evidence>
<keyword evidence="3 4" id="KW-0663">Pyridoxal phosphate</keyword>
<feature type="modified residue" description="N6-(pyridoxal phosphate)lysine" evidence="4">
    <location>
        <position position="260"/>
    </location>
</feature>
<feature type="repeat" description="PPR" evidence="5">
    <location>
        <begin position="475"/>
        <end position="509"/>
    </location>
</feature>
<comment type="subcellular location">
    <subcellularLocation>
        <location evidence="4">Cytoplasm</location>
    </subcellularLocation>
</comment>
<reference evidence="6" key="1">
    <citation type="submission" date="2020-06" db="EMBL/GenBank/DDBJ databases">
        <title>Genomes of multiple members of Pneumocystis genus reveal paths to human pathogen Pneumocystis jirovecii.</title>
        <authorList>
            <person name="Cisse O.H."/>
            <person name="Ma L."/>
            <person name="Dekker J."/>
            <person name="Khil P."/>
            <person name="Jo J."/>
            <person name="Brenchley J."/>
            <person name="Blair R."/>
            <person name="Pahar B."/>
            <person name="Chabe M."/>
            <person name="Van Rompay K.A."/>
            <person name="Keesler R."/>
            <person name="Sukura A."/>
            <person name="Hirsch V."/>
            <person name="Kutty G."/>
            <person name="Liu Y."/>
            <person name="Peng L."/>
            <person name="Chen J."/>
            <person name="Song J."/>
            <person name="Weissenbacher-Lang C."/>
            <person name="Xu J."/>
            <person name="Upham N.S."/>
            <person name="Stajich J.E."/>
            <person name="Cuomo C.A."/>
            <person name="Cushion M.T."/>
            <person name="Kovacs J.A."/>
        </authorList>
    </citation>
    <scope>NUCLEOTIDE SEQUENCE</scope>
    <source>
        <strain evidence="6">2A</strain>
    </source>
</reference>
<evidence type="ECO:0000256" key="5">
    <source>
        <dbReference type="PROSITE-ProRule" id="PRU00708"/>
    </source>
</evidence>
<dbReference type="InterPro" id="IPR011990">
    <property type="entry name" value="TPR-like_helical_dom_sf"/>
</dbReference>
<feature type="binding site" evidence="4">
    <location>
        <position position="317"/>
    </location>
    <ligand>
        <name>pyridoxal 5'-phosphate</name>
        <dbReference type="ChEBI" id="CHEBI:597326"/>
    </ligand>
</feature>
<dbReference type="UniPathway" id="UPA00334">
    <property type="reaction ID" value="UER00455"/>
</dbReference>
<feature type="binding site" evidence="4">
    <location>
        <position position="237"/>
    </location>
    <ligand>
        <name>pyridoxal 5'-phosphate</name>
        <dbReference type="ChEBI" id="CHEBI:597326"/>
    </ligand>
</feature>
<dbReference type="Gene3D" id="1.25.40.10">
    <property type="entry name" value="Tetratricopeptide repeat domain"/>
    <property type="match status" value="2"/>
</dbReference>
<dbReference type="Pfam" id="PF01041">
    <property type="entry name" value="DegT_DnrJ_EryC1"/>
    <property type="match status" value="1"/>
</dbReference>
<feature type="binding site" evidence="4">
    <location>
        <position position="259"/>
    </location>
    <ligand>
        <name>pyridoxal 5'-phosphate</name>
        <dbReference type="ChEBI" id="CHEBI:597326"/>
    </ligand>
</feature>